<feature type="transmembrane region" description="Helical" evidence="6">
    <location>
        <begin position="69"/>
        <end position="91"/>
    </location>
</feature>
<dbReference type="GO" id="GO:0022857">
    <property type="term" value="F:transmembrane transporter activity"/>
    <property type="evidence" value="ECO:0007669"/>
    <property type="project" value="InterPro"/>
</dbReference>
<dbReference type="AlphaFoldDB" id="A0A212R016"/>
<accession>A0A212R016</accession>
<keyword evidence="3 6" id="KW-0812">Transmembrane</keyword>
<reference evidence="8" key="1">
    <citation type="submission" date="2017-06" db="EMBL/GenBank/DDBJ databases">
        <authorList>
            <person name="Varghese N."/>
            <person name="Submissions S."/>
        </authorList>
    </citation>
    <scope>NUCLEOTIDE SEQUENCE [LARGE SCALE GENOMIC DNA]</scope>
    <source>
        <strain evidence="8">JAD2</strain>
    </source>
</reference>
<protein>
    <submittedName>
        <fullName evidence="7">Small Multidrug Resistance protein</fullName>
    </submittedName>
</protein>
<keyword evidence="8" id="KW-1185">Reference proteome</keyword>
<keyword evidence="5 6" id="KW-0472">Membrane</keyword>
<organism evidence="7 8">
    <name type="scientific">Thermoflexus hugenholtzii JAD2</name>
    <dbReference type="NCBI Taxonomy" id="877466"/>
    <lineage>
        <taxon>Bacteria</taxon>
        <taxon>Bacillati</taxon>
        <taxon>Chloroflexota</taxon>
        <taxon>Thermoflexia</taxon>
        <taxon>Thermoflexales</taxon>
        <taxon>Thermoflexaceae</taxon>
        <taxon>Thermoflexus</taxon>
    </lineage>
</organism>
<dbReference type="SUPFAM" id="SSF103481">
    <property type="entry name" value="Multidrug resistance efflux transporter EmrE"/>
    <property type="match status" value="1"/>
</dbReference>
<evidence type="ECO:0000256" key="4">
    <source>
        <dbReference type="ARBA" id="ARBA00022989"/>
    </source>
</evidence>
<dbReference type="InParanoid" id="A0A212R016"/>
<evidence type="ECO:0000256" key="2">
    <source>
        <dbReference type="ARBA" id="ARBA00022475"/>
    </source>
</evidence>
<evidence type="ECO:0000313" key="7">
    <source>
        <dbReference type="EMBL" id="SNB65235.1"/>
    </source>
</evidence>
<dbReference type="InterPro" id="IPR000390">
    <property type="entry name" value="Small_drug/metabolite_transptr"/>
</dbReference>
<evidence type="ECO:0000256" key="5">
    <source>
        <dbReference type="ARBA" id="ARBA00023136"/>
    </source>
</evidence>
<keyword evidence="4 6" id="KW-1133">Transmembrane helix</keyword>
<dbReference type="Gene3D" id="1.10.3730.20">
    <property type="match status" value="1"/>
</dbReference>
<comment type="subcellular location">
    <subcellularLocation>
        <location evidence="1">Cell membrane</location>
        <topology evidence="1">Multi-pass membrane protein</topology>
    </subcellularLocation>
</comment>
<dbReference type="OrthoDB" id="513492at2"/>
<gene>
    <name evidence="7" type="ORF">SAMN02746019_00009510</name>
</gene>
<dbReference type="GO" id="GO:0005886">
    <property type="term" value="C:plasma membrane"/>
    <property type="evidence" value="ECO:0007669"/>
    <property type="project" value="UniProtKB-SubCell"/>
</dbReference>
<evidence type="ECO:0000313" key="8">
    <source>
        <dbReference type="Proteomes" id="UP000197025"/>
    </source>
</evidence>
<evidence type="ECO:0000256" key="6">
    <source>
        <dbReference type="SAM" id="Phobius"/>
    </source>
</evidence>
<dbReference type="FunCoup" id="A0A212R016">
    <property type="interactions" value="72"/>
</dbReference>
<dbReference type="EMBL" id="FYEK01000027">
    <property type="protein sequence ID" value="SNB65235.1"/>
    <property type="molecule type" value="Genomic_DNA"/>
</dbReference>
<feature type="transmembrane region" description="Helical" evidence="6">
    <location>
        <begin position="12"/>
        <end position="28"/>
    </location>
</feature>
<feature type="transmembrane region" description="Helical" evidence="6">
    <location>
        <begin position="97"/>
        <end position="115"/>
    </location>
</feature>
<name>A0A212R016_9CHLR</name>
<sequence>MSGLLHSVRIPLLVLLYQVLVVVANIGFKRSAGSTTATAFLAWQALGNLAGFLSVLTYTALLRWLPVHVAVGLTMGLGFASVQVFTAWLIFHEPIGWSKWLGTVLVVLGITLIAGGR</sequence>
<evidence type="ECO:0000256" key="1">
    <source>
        <dbReference type="ARBA" id="ARBA00004651"/>
    </source>
</evidence>
<dbReference type="PANTHER" id="PTHR30561">
    <property type="entry name" value="SMR FAMILY PROTON-DEPENDENT DRUG EFFLUX TRANSPORTER SUGE"/>
    <property type="match status" value="1"/>
</dbReference>
<keyword evidence="2" id="KW-1003">Cell membrane</keyword>
<proteinExistence type="predicted"/>
<dbReference type="PANTHER" id="PTHR30561:SF9">
    <property type="entry name" value="4-AMINO-4-DEOXY-L-ARABINOSE-PHOSPHOUNDECAPRENOL FLIPPASE SUBUNIT ARNF-RELATED"/>
    <property type="match status" value="1"/>
</dbReference>
<evidence type="ECO:0000256" key="3">
    <source>
        <dbReference type="ARBA" id="ARBA00022692"/>
    </source>
</evidence>
<dbReference type="RefSeq" id="WP_088571194.1">
    <property type="nucleotide sequence ID" value="NZ_FYEK01000027.1"/>
</dbReference>
<dbReference type="Proteomes" id="UP000197025">
    <property type="component" value="Unassembled WGS sequence"/>
</dbReference>
<feature type="transmembrane region" description="Helical" evidence="6">
    <location>
        <begin position="40"/>
        <end position="62"/>
    </location>
</feature>
<dbReference type="InterPro" id="IPR037185">
    <property type="entry name" value="EmrE-like"/>
</dbReference>